<name>A0A9D3X4X3_9SAUR</name>
<accession>A0A9D3X4X3</accession>
<keyword evidence="2" id="KW-1185">Reference proteome</keyword>
<protein>
    <submittedName>
        <fullName evidence="1">Uncharacterized protein</fullName>
    </submittedName>
</protein>
<comment type="caution">
    <text evidence="1">The sequence shown here is derived from an EMBL/GenBank/DDBJ whole genome shotgun (WGS) entry which is preliminary data.</text>
</comment>
<dbReference type="EMBL" id="JAHDVG010000482">
    <property type="protein sequence ID" value="KAH1173914.1"/>
    <property type="molecule type" value="Genomic_DNA"/>
</dbReference>
<proteinExistence type="predicted"/>
<gene>
    <name evidence="1" type="ORF">KIL84_017753</name>
</gene>
<reference evidence="1" key="1">
    <citation type="submission" date="2021-09" db="EMBL/GenBank/DDBJ databases">
        <title>The genome of Mauremys mutica provides insights into the evolution of semi-aquatic lifestyle.</title>
        <authorList>
            <person name="Gong S."/>
            <person name="Gao Y."/>
        </authorList>
    </citation>
    <scope>NUCLEOTIDE SEQUENCE</scope>
    <source>
        <strain evidence="1">MM-2020</strain>
        <tissue evidence="1">Muscle</tissue>
    </source>
</reference>
<evidence type="ECO:0000313" key="1">
    <source>
        <dbReference type="EMBL" id="KAH1173914.1"/>
    </source>
</evidence>
<organism evidence="1 2">
    <name type="scientific">Mauremys mutica</name>
    <name type="common">yellowpond turtle</name>
    <dbReference type="NCBI Taxonomy" id="74926"/>
    <lineage>
        <taxon>Eukaryota</taxon>
        <taxon>Metazoa</taxon>
        <taxon>Chordata</taxon>
        <taxon>Craniata</taxon>
        <taxon>Vertebrata</taxon>
        <taxon>Euteleostomi</taxon>
        <taxon>Archelosauria</taxon>
        <taxon>Testudinata</taxon>
        <taxon>Testudines</taxon>
        <taxon>Cryptodira</taxon>
        <taxon>Durocryptodira</taxon>
        <taxon>Testudinoidea</taxon>
        <taxon>Geoemydidae</taxon>
        <taxon>Geoemydinae</taxon>
        <taxon>Mauremys</taxon>
    </lineage>
</organism>
<evidence type="ECO:0000313" key="2">
    <source>
        <dbReference type="Proteomes" id="UP000827986"/>
    </source>
</evidence>
<sequence>MYTQPRRCTQIPIIQYDVCKYIHTIWHAAKVCVCILYNLCMCTLTHHLQAGNLQAHPSNTQAGGQCSAASRPNGSGCLHCSSYGEAVAGRESPLPVSVYQPALTHSSLLCCFST</sequence>
<dbReference type="Proteomes" id="UP000827986">
    <property type="component" value="Unassembled WGS sequence"/>
</dbReference>
<dbReference type="AlphaFoldDB" id="A0A9D3X4X3"/>